<keyword evidence="1" id="KW-1133">Transmembrane helix</keyword>
<organism evidence="3 4">
    <name type="scientific">Coniosporium apollinis</name>
    <dbReference type="NCBI Taxonomy" id="61459"/>
    <lineage>
        <taxon>Eukaryota</taxon>
        <taxon>Fungi</taxon>
        <taxon>Dikarya</taxon>
        <taxon>Ascomycota</taxon>
        <taxon>Pezizomycotina</taxon>
        <taxon>Dothideomycetes</taxon>
        <taxon>Dothideomycetes incertae sedis</taxon>
        <taxon>Coniosporium</taxon>
    </lineage>
</organism>
<dbReference type="EMBL" id="JAPDRL010000026">
    <property type="protein sequence ID" value="KAJ9665654.1"/>
    <property type="molecule type" value="Genomic_DNA"/>
</dbReference>
<dbReference type="PANTHER" id="PTHR34502:SF5">
    <property type="entry name" value="DUF6594 DOMAIN-CONTAINING PROTEIN"/>
    <property type="match status" value="1"/>
</dbReference>
<protein>
    <recommendedName>
        <fullName evidence="2">DUF6594 domain-containing protein</fullName>
    </recommendedName>
</protein>
<dbReference type="Pfam" id="PF20237">
    <property type="entry name" value="DUF6594"/>
    <property type="match status" value="1"/>
</dbReference>
<evidence type="ECO:0000313" key="4">
    <source>
        <dbReference type="Proteomes" id="UP001172684"/>
    </source>
</evidence>
<feature type="domain" description="DUF6594" evidence="2">
    <location>
        <begin position="16"/>
        <end position="279"/>
    </location>
</feature>
<accession>A0ABQ9NTB8</accession>
<keyword evidence="1" id="KW-0472">Membrane</keyword>
<keyword evidence="4" id="KW-1185">Reference proteome</keyword>
<keyword evidence="1" id="KW-0812">Transmembrane</keyword>
<evidence type="ECO:0000313" key="3">
    <source>
        <dbReference type="EMBL" id="KAJ9665654.1"/>
    </source>
</evidence>
<evidence type="ECO:0000259" key="2">
    <source>
        <dbReference type="Pfam" id="PF20237"/>
    </source>
</evidence>
<dbReference type="PANTHER" id="PTHR34502">
    <property type="entry name" value="DUF6594 DOMAIN-CONTAINING PROTEIN-RELATED"/>
    <property type="match status" value="1"/>
</dbReference>
<name>A0ABQ9NTB8_9PEZI</name>
<dbReference type="Proteomes" id="UP001172684">
    <property type="component" value="Unassembled WGS sequence"/>
</dbReference>
<gene>
    <name evidence="3" type="ORF">H2201_004138</name>
</gene>
<reference evidence="3" key="1">
    <citation type="submission" date="2022-10" db="EMBL/GenBank/DDBJ databases">
        <title>Culturing micro-colonial fungi from biological soil crusts in the Mojave desert and describing Neophaeococcomyces mojavensis, and introducing the new genera and species Taxawa tesnikishii.</title>
        <authorList>
            <person name="Kurbessoian T."/>
            <person name="Stajich J.E."/>
        </authorList>
    </citation>
    <scope>NUCLEOTIDE SEQUENCE</scope>
    <source>
        <strain evidence="3">TK_1</strain>
    </source>
</reference>
<comment type="caution">
    <text evidence="3">The sequence shown here is derived from an EMBL/GenBank/DDBJ whole genome shotgun (WGS) entry which is preliminary data.</text>
</comment>
<sequence>MAAFELQDLDHLVTGYPKLGRQMGLMPETAIFRRFGALNAENLLYLQAELIHLEKKLREQQLADSRDGDEVKRKYAVNWYWLSESTDDGDGKQWDIVLKIRAKLREYNEALIQQSTIVRMEEPSAYDMNDIQHFLATSEMGPLALIGDDATVWGSTTNPKCHPPDLTALRARHDEDIFSKWVTEKAIMQFFRCKGHRFKKPSPVYGMVCYKDSTLLRLTYMITSLLASLLPIASITVLYYVESMRARLAVIAAFNLVICSCLTAFTTAKRTDVFAVAAA</sequence>
<proteinExistence type="predicted"/>
<dbReference type="InterPro" id="IPR046529">
    <property type="entry name" value="DUF6594"/>
</dbReference>
<evidence type="ECO:0000256" key="1">
    <source>
        <dbReference type="SAM" id="Phobius"/>
    </source>
</evidence>
<feature type="transmembrane region" description="Helical" evidence="1">
    <location>
        <begin position="218"/>
        <end position="241"/>
    </location>
</feature>
<feature type="transmembrane region" description="Helical" evidence="1">
    <location>
        <begin position="248"/>
        <end position="268"/>
    </location>
</feature>